<protein>
    <recommendedName>
        <fullName evidence="1">Acid sugar phosphatase</fullName>
        <ecNumber evidence="1">3.1.3.-</ecNumber>
    </recommendedName>
</protein>
<sequence>MKQLPEVNQDIRSRLKDITCFALDMDGTVYLGTKWIEGAVDFLKAVEKAGKQYIFLTNNSSKGPENYVEKLAAMGLIVTKDRIVTSGQATISYLKKHYPGKRVYLLGNDLLQREFQEEGILLAENDPEVVVTGFDTSLTYEKLCRVCDHVRAGLPYIATHPDYNCPTEDGFIPDIGSFHELIHASAFRYPDHVVGKPSGDIMDYLAGRAGTSRAETAMVGDRLYTDVAAGVNNGYTGILVLSGEATLADAEEAEVTPDLIFTSVKEMIPFL</sequence>
<evidence type="ECO:0000313" key="2">
    <source>
        <dbReference type="EMBL" id="MCU6743775.1"/>
    </source>
</evidence>
<dbReference type="Proteomes" id="UP001652432">
    <property type="component" value="Unassembled WGS sequence"/>
</dbReference>
<keyword evidence="2" id="KW-0378">Hydrolase</keyword>
<keyword evidence="3" id="KW-1185">Reference proteome</keyword>
<evidence type="ECO:0000256" key="1">
    <source>
        <dbReference type="PIRNR" id="PIRNR000915"/>
    </source>
</evidence>
<dbReference type="PANTHER" id="PTHR19288:SF46">
    <property type="entry name" value="HALOACID DEHALOGENASE-LIKE HYDROLASE DOMAIN-CONTAINING PROTEIN 2"/>
    <property type="match status" value="1"/>
</dbReference>
<gene>
    <name evidence="2" type="ORF">OCV77_04540</name>
</gene>
<comment type="caution">
    <text evidence="2">The sequence shown here is derived from an EMBL/GenBank/DDBJ whole genome shotgun (WGS) entry which is preliminary data.</text>
</comment>
<dbReference type="EC" id="3.1.3.-" evidence="1"/>
<dbReference type="PANTHER" id="PTHR19288">
    <property type="entry name" value="4-NITROPHENYLPHOSPHATASE-RELATED"/>
    <property type="match status" value="1"/>
</dbReference>
<dbReference type="Pfam" id="PF13242">
    <property type="entry name" value="Hydrolase_like"/>
    <property type="match status" value="1"/>
</dbReference>
<reference evidence="2 3" key="1">
    <citation type="journal article" date="2021" name="ISME Commun">
        <title>Automated analysis of genomic sequences facilitates high-throughput and comprehensive description of bacteria.</title>
        <authorList>
            <person name="Hitch T.C.A."/>
        </authorList>
    </citation>
    <scope>NUCLEOTIDE SEQUENCE [LARGE SCALE GENOMIC DNA]</scope>
    <source>
        <strain evidence="2 3">Sanger_18</strain>
    </source>
</reference>
<keyword evidence="1" id="KW-0479">Metal-binding</keyword>
<accession>A0ABT2T0J6</accession>
<dbReference type="EMBL" id="JAOQKJ010000003">
    <property type="protein sequence ID" value="MCU6743775.1"/>
    <property type="molecule type" value="Genomic_DNA"/>
</dbReference>
<dbReference type="InterPro" id="IPR023214">
    <property type="entry name" value="HAD_sf"/>
</dbReference>
<dbReference type="NCBIfam" id="TIGR01460">
    <property type="entry name" value="HAD-SF-IIA"/>
    <property type="match status" value="1"/>
</dbReference>
<dbReference type="PIRSF" id="PIRSF000915">
    <property type="entry name" value="PGP-type_phosphatase"/>
    <property type="match status" value="1"/>
</dbReference>
<organism evidence="2 3">
    <name type="scientific">Suilimivivens aceti</name>
    <dbReference type="NCBI Taxonomy" id="2981774"/>
    <lineage>
        <taxon>Bacteria</taxon>
        <taxon>Bacillati</taxon>
        <taxon>Bacillota</taxon>
        <taxon>Clostridia</taxon>
        <taxon>Lachnospirales</taxon>
        <taxon>Lachnospiraceae</taxon>
        <taxon>Suilimivivens</taxon>
    </lineage>
</organism>
<comment type="function">
    <text evidence="1">Catalyzes the dephosphorylation of 2-6 carbon acid sugars in vitro.</text>
</comment>
<keyword evidence="1" id="KW-0460">Magnesium</keyword>
<dbReference type="SUPFAM" id="SSF56784">
    <property type="entry name" value="HAD-like"/>
    <property type="match status" value="1"/>
</dbReference>
<comment type="similarity">
    <text evidence="1">Belongs to the HAD-like hydrolase superfamily. NagD family.</text>
</comment>
<dbReference type="InterPro" id="IPR006357">
    <property type="entry name" value="HAD-SF_hydro_IIA"/>
</dbReference>
<dbReference type="GO" id="GO:0016787">
    <property type="term" value="F:hydrolase activity"/>
    <property type="evidence" value="ECO:0007669"/>
    <property type="project" value="UniProtKB-KW"/>
</dbReference>
<dbReference type="Pfam" id="PF13344">
    <property type="entry name" value="Hydrolase_6"/>
    <property type="match status" value="1"/>
</dbReference>
<dbReference type="InterPro" id="IPR036412">
    <property type="entry name" value="HAD-like_sf"/>
</dbReference>
<evidence type="ECO:0000313" key="3">
    <source>
        <dbReference type="Proteomes" id="UP001652432"/>
    </source>
</evidence>
<proteinExistence type="inferred from homology"/>
<comment type="cofactor">
    <cofactor evidence="1">
        <name>Mg(2+)</name>
        <dbReference type="ChEBI" id="CHEBI:18420"/>
    </cofactor>
</comment>
<dbReference type="Gene3D" id="3.40.50.1000">
    <property type="entry name" value="HAD superfamily/HAD-like"/>
    <property type="match status" value="2"/>
</dbReference>
<name>A0ABT2T0J6_9FIRM</name>
<dbReference type="RefSeq" id="WP_118797505.1">
    <property type="nucleotide sequence ID" value="NZ_JAOQKJ010000003.1"/>
</dbReference>